<dbReference type="InterPro" id="IPR050321">
    <property type="entry name" value="Glycosyltr_2/OpgH_subfam"/>
</dbReference>
<dbReference type="EMBL" id="CANTFL010000730">
    <property type="protein sequence ID" value="CAI5727094.1"/>
    <property type="molecule type" value="Genomic_DNA"/>
</dbReference>
<evidence type="ECO:0000256" key="4">
    <source>
        <dbReference type="ARBA" id="ARBA00022692"/>
    </source>
</evidence>
<dbReference type="GO" id="GO:0016020">
    <property type="term" value="C:membrane"/>
    <property type="evidence" value="ECO:0007669"/>
    <property type="project" value="UniProtKB-SubCell"/>
</dbReference>
<comment type="subcellular location">
    <subcellularLocation>
        <location evidence="1">Membrane</location>
        <topology evidence="1">Multi-pass membrane protein</topology>
    </subcellularLocation>
</comment>
<dbReference type="GO" id="GO:0016757">
    <property type="term" value="F:glycosyltransferase activity"/>
    <property type="evidence" value="ECO:0007669"/>
    <property type="project" value="UniProtKB-KW"/>
</dbReference>
<keyword evidence="4 7" id="KW-0812">Transmembrane</keyword>
<evidence type="ECO:0000256" key="7">
    <source>
        <dbReference type="SAM" id="Phobius"/>
    </source>
</evidence>
<proteinExistence type="predicted"/>
<evidence type="ECO:0008006" key="10">
    <source>
        <dbReference type="Google" id="ProtNLM"/>
    </source>
</evidence>
<protein>
    <recommendedName>
        <fullName evidence="10">Glycosyltransferase 2-like domain-containing protein</fullName>
    </recommendedName>
</protein>
<dbReference type="AlphaFoldDB" id="A0AAV0TT16"/>
<dbReference type="InterPro" id="IPR029044">
    <property type="entry name" value="Nucleotide-diphossugar_trans"/>
</dbReference>
<keyword evidence="9" id="KW-1185">Reference proteome</keyword>
<keyword evidence="5 7" id="KW-1133">Transmembrane helix</keyword>
<evidence type="ECO:0000256" key="6">
    <source>
        <dbReference type="ARBA" id="ARBA00023136"/>
    </source>
</evidence>
<keyword evidence="3" id="KW-0808">Transferase</keyword>
<sequence>MSNCLLNGGADGTYVLSLDNDMKPHPKFLLEVLSLVFSQGEAFDGGEPGRYGFDPAAFVGTNAVFRRRAFDSIGGSQHGASDAKDSSRLCEGAVPETRATGINWKKRWTKGAVQILLMQNESEVGPDWRPPRVPVPDPKPSLAFPRNMFFYDSVLWTKCSVPALCYVAIAVYYLCIGDAPIYARGTNILYSFLPVPFCRWVLNLLANRAVDNNHKKRAQVGMVFVFVHHDDGSFEAIQARVTGKHKSRENTGAEHENATNLWNYVSAMLFGFFVMRQLYLMVKMSIPDYGKSTTRAISRWTQGIVAGTNDPAAATTGRTGLCREDADGVWPTRSRRRHRMRCVPSAGDEKRWCGSIWRAGDALASARCRRRFPSST</sequence>
<evidence type="ECO:0000256" key="2">
    <source>
        <dbReference type="ARBA" id="ARBA00022676"/>
    </source>
</evidence>
<gene>
    <name evidence="8" type="ORF">HBR001_LOCUS4005</name>
</gene>
<dbReference type="PANTHER" id="PTHR43867:SF8">
    <property type="entry name" value="GLYCOSIDE HYDROLASE FAMILY 8"/>
    <property type="match status" value="1"/>
</dbReference>
<keyword evidence="6 7" id="KW-0472">Membrane</keyword>
<keyword evidence="2" id="KW-0328">Glycosyltransferase</keyword>
<name>A0AAV0TT16_HYABA</name>
<dbReference type="PANTHER" id="PTHR43867">
    <property type="entry name" value="CELLULOSE SYNTHASE CATALYTIC SUBUNIT A [UDP-FORMING]"/>
    <property type="match status" value="1"/>
</dbReference>
<accession>A0AAV0TT16</accession>
<evidence type="ECO:0000256" key="3">
    <source>
        <dbReference type="ARBA" id="ARBA00022679"/>
    </source>
</evidence>
<dbReference type="SUPFAM" id="SSF53448">
    <property type="entry name" value="Nucleotide-diphospho-sugar transferases"/>
    <property type="match status" value="1"/>
</dbReference>
<organism evidence="8 9">
    <name type="scientific">Hyaloperonospora brassicae</name>
    <name type="common">Brassica downy mildew</name>
    <name type="synonym">Peronospora brassicae</name>
    <dbReference type="NCBI Taxonomy" id="162125"/>
    <lineage>
        <taxon>Eukaryota</taxon>
        <taxon>Sar</taxon>
        <taxon>Stramenopiles</taxon>
        <taxon>Oomycota</taxon>
        <taxon>Peronosporomycetes</taxon>
        <taxon>Peronosporales</taxon>
        <taxon>Peronosporaceae</taxon>
        <taxon>Hyaloperonospora</taxon>
    </lineage>
</organism>
<evidence type="ECO:0000256" key="5">
    <source>
        <dbReference type="ARBA" id="ARBA00022989"/>
    </source>
</evidence>
<evidence type="ECO:0000256" key="1">
    <source>
        <dbReference type="ARBA" id="ARBA00004141"/>
    </source>
</evidence>
<reference evidence="8" key="1">
    <citation type="submission" date="2022-12" db="EMBL/GenBank/DDBJ databases">
        <authorList>
            <person name="Webb A."/>
        </authorList>
    </citation>
    <scope>NUCLEOTIDE SEQUENCE</scope>
    <source>
        <strain evidence="8">Hp1</strain>
    </source>
</reference>
<comment type="caution">
    <text evidence="8">The sequence shown here is derived from an EMBL/GenBank/DDBJ whole genome shotgun (WGS) entry which is preliminary data.</text>
</comment>
<feature type="transmembrane region" description="Helical" evidence="7">
    <location>
        <begin position="261"/>
        <end position="282"/>
    </location>
</feature>
<evidence type="ECO:0000313" key="9">
    <source>
        <dbReference type="Proteomes" id="UP001162031"/>
    </source>
</evidence>
<evidence type="ECO:0000313" key="8">
    <source>
        <dbReference type="EMBL" id="CAI5727094.1"/>
    </source>
</evidence>
<dbReference type="Proteomes" id="UP001162031">
    <property type="component" value="Unassembled WGS sequence"/>
</dbReference>